<dbReference type="Proteomes" id="UP000054498">
    <property type="component" value="Unassembled WGS sequence"/>
</dbReference>
<name>A0A0D2MEH1_9CHLO</name>
<dbReference type="GeneID" id="25731960"/>
<evidence type="ECO:0000256" key="1">
    <source>
        <dbReference type="SAM" id="MobiDB-lite"/>
    </source>
</evidence>
<dbReference type="KEGG" id="mng:MNEG_14401"/>
<sequence>MFAAGLTKGCLAPERHAVTAAALLLAALSRNGHHRGGWGLCARHRSSTSEENGERSDSSSGVAT</sequence>
<evidence type="ECO:0000313" key="2">
    <source>
        <dbReference type="EMBL" id="KIY93560.1"/>
    </source>
</evidence>
<feature type="region of interest" description="Disordered" evidence="1">
    <location>
        <begin position="40"/>
        <end position="64"/>
    </location>
</feature>
<gene>
    <name evidence="2" type="ORF">MNEG_14401</name>
</gene>
<protein>
    <submittedName>
        <fullName evidence="2">Uncharacterized protein</fullName>
    </submittedName>
</protein>
<dbReference type="EMBL" id="KK104677">
    <property type="protein sequence ID" value="KIY93560.1"/>
    <property type="molecule type" value="Genomic_DNA"/>
</dbReference>
<proteinExistence type="predicted"/>
<accession>A0A0D2MEH1</accession>
<dbReference type="AlphaFoldDB" id="A0A0D2MEH1"/>
<reference evidence="2 3" key="1">
    <citation type="journal article" date="2013" name="BMC Genomics">
        <title>Reconstruction of the lipid metabolism for the microalga Monoraphidium neglectum from its genome sequence reveals characteristics suitable for biofuel production.</title>
        <authorList>
            <person name="Bogen C."/>
            <person name="Al-Dilaimi A."/>
            <person name="Albersmeier A."/>
            <person name="Wichmann J."/>
            <person name="Grundmann M."/>
            <person name="Rupp O."/>
            <person name="Lauersen K.J."/>
            <person name="Blifernez-Klassen O."/>
            <person name="Kalinowski J."/>
            <person name="Goesmann A."/>
            <person name="Mussgnug J.H."/>
            <person name="Kruse O."/>
        </authorList>
    </citation>
    <scope>NUCLEOTIDE SEQUENCE [LARGE SCALE GENOMIC DNA]</scope>
    <source>
        <strain evidence="2 3">SAG 48.87</strain>
    </source>
</reference>
<feature type="non-terminal residue" evidence="2">
    <location>
        <position position="64"/>
    </location>
</feature>
<dbReference type="RefSeq" id="XP_013892580.1">
    <property type="nucleotide sequence ID" value="XM_014037126.1"/>
</dbReference>
<evidence type="ECO:0000313" key="3">
    <source>
        <dbReference type="Proteomes" id="UP000054498"/>
    </source>
</evidence>
<keyword evidence="3" id="KW-1185">Reference proteome</keyword>
<organism evidence="2 3">
    <name type="scientific">Monoraphidium neglectum</name>
    <dbReference type="NCBI Taxonomy" id="145388"/>
    <lineage>
        <taxon>Eukaryota</taxon>
        <taxon>Viridiplantae</taxon>
        <taxon>Chlorophyta</taxon>
        <taxon>core chlorophytes</taxon>
        <taxon>Chlorophyceae</taxon>
        <taxon>CS clade</taxon>
        <taxon>Sphaeropleales</taxon>
        <taxon>Selenastraceae</taxon>
        <taxon>Monoraphidium</taxon>
    </lineage>
</organism>